<protein>
    <submittedName>
        <fullName evidence="1">Uncharacterized protein</fullName>
    </submittedName>
</protein>
<name>X0UUD5_9ZZZZ</name>
<organism evidence="1">
    <name type="scientific">marine sediment metagenome</name>
    <dbReference type="NCBI Taxonomy" id="412755"/>
    <lineage>
        <taxon>unclassified sequences</taxon>
        <taxon>metagenomes</taxon>
        <taxon>ecological metagenomes</taxon>
    </lineage>
</organism>
<dbReference type="EMBL" id="BARS01014302">
    <property type="protein sequence ID" value="GAF92055.1"/>
    <property type="molecule type" value="Genomic_DNA"/>
</dbReference>
<reference evidence="1" key="1">
    <citation type="journal article" date="2014" name="Front. Microbiol.">
        <title>High frequency of phylogenetically diverse reductive dehalogenase-homologous genes in deep subseafloor sedimentary metagenomes.</title>
        <authorList>
            <person name="Kawai M."/>
            <person name="Futagami T."/>
            <person name="Toyoda A."/>
            <person name="Takaki Y."/>
            <person name="Nishi S."/>
            <person name="Hori S."/>
            <person name="Arai W."/>
            <person name="Tsubouchi T."/>
            <person name="Morono Y."/>
            <person name="Uchiyama I."/>
            <person name="Ito T."/>
            <person name="Fujiyama A."/>
            <person name="Inagaki F."/>
            <person name="Takami H."/>
        </authorList>
    </citation>
    <scope>NUCLEOTIDE SEQUENCE</scope>
    <source>
        <strain evidence="1">Expedition CK06-06</strain>
    </source>
</reference>
<comment type="caution">
    <text evidence="1">The sequence shown here is derived from an EMBL/GenBank/DDBJ whole genome shotgun (WGS) entry which is preliminary data.</text>
</comment>
<feature type="non-terminal residue" evidence="1">
    <location>
        <position position="1"/>
    </location>
</feature>
<evidence type="ECO:0000313" key="1">
    <source>
        <dbReference type="EMBL" id="GAF92055.1"/>
    </source>
</evidence>
<feature type="non-terminal residue" evidence="1">
    <location>
        <position position="79"/>
    </location>
</feature>
<sequence length="79" mass="8498">LKELGDGTNQFIFFTHSADLVSTYYTTGNVYFIDMSEGDQNQARQLSTLGDRHAATASKVAANLGLFAVGKNIILIEGA</sequence>
<accession>X0UUD5</accession>
<gene>
    <name evidence="1" type="ORF">S01H1_24217</name>
</gene>
<proteinExistence type="predicted"/>
<dbReference type="AlphaFoldDB" id="X0UUD5"/>